<dbReference type="FunCoup" id="A0A0C3FD60">
    <property type="interactions" value="28"/>
</dbReference>
<dbReference type="AlphaFoldDB" id="A0A0C3FD60"/>
<dbReference type="InParanoid" id="A0A0C3FD60"/>
<name>A0A0C3FD60_PILCF</name>
<proteinExistence type="predicted"/>
<dbReference type="Pfam" id="PF12796">
    <property type="entry name" value="Ank_2"/>
    <property type="match status" value="1"/>
</dbReference>
<dbReference type="InterPro" id="IPR002110">
    <property type="entry name" value="Ankyrin_rpt"/>
</dbReference>
<dbReference type="SUPFAM" id="SSF48403">
    <property type="entry name" value="Ankyrin repeat"/>
    <property type="match status" value="1"/>
</dbReference>
<feature type="region of interest" description="Disordered" evidence="1">
    <location>
        <begin position="174"/>
        <end position="199"/>
    </location>
</feature>
<dbReference type="EMBL" id="KN833021">
    <property type="protein sequence ID" value="KIM77781.1"/>
    <property type="molecule type" value="Genomic_DNA"/>
</dbReference>
<dbReference type="InterPro" id="IPR036770">
    <property type="entry name" value="Ankyrin_rpt-contain_sf"/>
</dbReference>
<dbReference type="STRING" id="765440.A0A0C3FD60"/>
<evidence type="ECO:0000256" key="1">
    <source>
        <dbReference type="SAM" id="MobiDB-lite"/>
    </source>
</evidence>
<organism evidence="2 3">
    <name type="scientific">Piloderma croceum (strain F 1598)</name>
    <dbReference type="NCBI Taxonomy" id="765440"/>
    <lineage>
        <taxon>Eukaryota</taxon>
        <taxon>Fungi</taxon>
        <taxon>Dikarya</taxon>
        <taxon>Basidiomycota</taxon>
        <taxon>Agaricomycotina</taxon>
        <taxon>Agaricomycetes</taxon>
        <taxon>Agaricomycetidae</taxon>
        <taxon>Atheliales</taxon>
        <taxon>Atheliaceae</taxon>
        <taxon>Piloderma</taxon>
    </lineage>
</organism>
<gene>
    <name evidence="2" type="ORF">PILCRDRAFT_825016</name>
</gene>
<dbReference type="OrthoDB" id="10057496at2759"/>
<protein>
    <submittedName>
        <fullName evidence="2">Uncharacterized protein</fullName>
    </submittedName>
</protein>
<dbReference type="Proteomes" id="UP000054166">
    <property type="component" value="Unassembled WGS sequence"/>
</dbReference>
<dbReference type="PANTHER" id="PTHR47303:SF1">
    <property type="entry name" value="NF-KAPPA-B INHIBITOR BETA"/>
    <property type="match status" value="1"/>
</dbReference>
<reference evidence="2 3" key="1">
    <citation type="submission" date="2014-04" db="EMBL/GenBank/DDBJ databases">
        <authorList>
            <consortium name="DOE Joint Genome Institute"/>
            <person name="Kuo A."/>
            <person name="Tarkka M."/>
            <person name="Buscot F."/>
            <person name="Kohler A."/>
            <person name="Nagy L.G."/>
            <person name="Floudas D."/>
            <person name="Copeland A."/>
            <person name="Barry K.W."/>
            <person name="Cichocki N."/>
            <person name="Veneault-Fourrey C."/>
            <person name="LaButti K."/>
            <person name="Lindquist E.A."/>
            <person name="Lipzen A."/>
            <person name="Lundell T."/>
            <person name="Morin E."/>
            <person name="Murat C."/>
            <person name="Sun H."/>
            <person name="Tunlid A."/>
            <person name="Henrissat B."/>
            <person name="Grigoriev I.V."/>
            <person name="Hibbett D.S."/>
            <person name="Martin F."/>
            <person name="Nordberg H.P."/>
            <person name="Cantor M.N."/>
            <person name="Hua S.X."/>
        </authorList>
    </citation>
    <scope>NUCLEOTIDE SEQUENCE [LARGE SCALE GENOMIC DNA]</scope>
    <source>
        <strain evidence="2 3">F 1598</strain>
    </source>
</reference>
<dbReference type="Gene3D" id="1.25.40.20">
    <property type="entry name" value="Ankyrin repeat-containing domain"/>
    <property type="match status" value="1"/>
</dbReference>
<reference evidence="3" key="2">
    <citation type="submission" date="2015-01" db="EMBL/GenBank/DDBJ databases">
        <title>Evolutionary Origins and Diversification of the Mycorrhizal Mutualists.</title>
        <authorList>
            <consortium name="DOE Joint Genome Institute"/>
            <consortium name="Mycorrhizal Genomics Consortium"/>
            <person name="Kohler A."/>
            <person name="Kuo A."/>
            <person name="Nagy L.G."/>
            <person name="Floudas D."/>
            <person name="Copeland A."/>
            <person name="Barry K.W."/>
            <person name="Cichocki N."/>
            <person name="Veneault-Fourrey C."/>
            <person name="LaButti K."/>
            <person name="Lindquist E.A."/>
            <person name="Lipzen A."/>
            <person name="Lundell T."/>
            <person name="Morin E."/>
            <person name="Murat C."/>
            <person name="Riley R."/>
            <person name="Ohm R."/>
            <person name="Sun H."/>
            <person name="Tunlid A."/>
            <person name="Henrissat B."/>
            <person name="Grigoriev I.V."/>
            <person name="Hibbett D.S."/>
            <person name="Martin F."/>
        </authorList>
    </citation>
    <scope>NUCLEOTIDE SEQUENCE [LARGE SCALE GENOMIC DNA]</scope>
    <source>
        <strain evidence="3">F 1598</strain>
    </source>
</reference>
<keyword evidence="3" id="KW-1185">Reference proteome</keyword>
<evidence type="ECO:0000313" key="2">
    <source>
        <dbReference type="EMBL" id="KIM77781.1"/>
    </source>
</evidence>
<accession>A0A0C3FD60</accession>
<evidence type="ECO:0000313" key="3">
    <source>
        <dbReference type="Proteomes" id="UP000054166"/>
    </source>
</evidence>
<dbReference type="PANTHER" id="PTHR47303">
    <property type="match status" value="1"/>
</dbReference>
<dbReference type="HOGENOM" id="CLU_000134_20_1_1"/>
<sequence length="199" mass="21499">MSASPASVPSNEEQVQLLLACRYGDFEDVQEFVKKFGPGSLTKIRDDNGNTVLHMICGNGHSDILGFLGPIVPPTLLSVQNNAQSTALHWAAINQHLYIMQQLVELPGGPGIDLIDMKNEAGRSPLGEAEMAGWQEGAKWLVEVMKLDTDEITEEDGDEVIDESQDVEVEIEDADGQVARMKMSGGGEREADNKSGSSS</sequence>